<dbReference type="Pfam" id="PF07992">
    <property type="entry name" value="Pyr_redox_2"/>
    <property type="match status" value="1"/>
</dbReference>
<evidence type="ECO:0000256" key="4">
    <source>
        <dbReference type="ARBA" id="ARBA00022630"/>
    </source>
</evidence>
<comment type="catalytic activity">
    <reaction evidence="11 12">
        <text>N(6)-[(R)-dihydrolipoyl]-L-lysyl-[protein] + NAD(+) = N(6)-[(R)-lipoyl]-L-lysyl-[protein] + NADH + H(+)</text>
        <dbReference type="Rhea" id="RHEA:15045"/>
        <dbReference type="Rhea" id="RHEA-COMP:10474"/>
        <dbReference type="Rhea" id="RHEA-COMP:10475"/>
        <dbReference type="ChEBI" id="CHEBI:15378"/>
        <dbReference type="ChEBI" id="CHEBI:57540"/>
        <dbReference type="ChEBI" id="CHEBI:57945"/>
        <dbReference type="ChEBI" id="CHEBI:83099"/>
        <dbReference type="ChEBI" id="CHEBI:83100"/>
        <dbReference type="EC" id="1.8.1.4"/>
    </reaction>
</comment>
<evidence type="ECO:0000256" key="13">
    <source>
        <dbReference type="SAM" id="MobiDB-lite"/>
    </source>
</evidence>
<dbReference type="AlphaFoldDB" id="C5CZD0"/>
<reference evidence="15" key="1">
    <citation type="submission" date="2009-06" db="EMBL/GenBank/DDBJ databases">
        <title>Complete sequence of chromosome 2 of Variovorax paradoxus S110.</title>
        <authorList>
            <consortium name="US DOE Joint Genome Institute"/>
            <person name="Lucas S."/>
            <person name="Copeland A."/>
            <person name="Lapidus A."/>
            <person name="Glavina del Rio T."/>
            <person name="Tice H."/>
            <person name="Bruce D."/>
            <person name="Goodwin L."/>
            <person name="Pitluck S."/>
            <person name="Chertkov O."/>
            <person name="Brettin T."/>
            <person name="Detter J.C."/>
            <person name="Han C."/>
            <person name="Larimer F."/>
            <person name="Land M."/>
            <person name="Hauser L."/>
            <person name="Kyrpides N."/>
            <person name="Ovchinnikova G."/>
            <person name="Orwin P."/>
            <person name="Leadbetter J.R."/>
            <person name="Spain J.C."/>
            <person name="Han J.I."/>
        </authorList>
    </citation>
    <scope>NUCLEOTIDE SEQUENCE</scope>
    <source>
        <strain evidence="15">S110</strain>
    </source>
</reference>
<dbReference type="Pfam" id="PF00364">
    <property type="entry name" value="Biotin_lipoyl"/>
    <property type="match status" value="1"/>
</dbReference>
<evidence type="ECO:0000256" key="7">
    <source>
        <dbReference type="ARBA" id="ARBA00023002"/>
    </source>
</evidence>
<evidence type="ECO:0000256" key="2">
    <source>
        <dbReference type="ARBA" id="ARBA00007532"/>
    </source>
</evidence>
<evidence type="ECO:0000256" key="9">
    <source>
        <dbReference type="ARBA" id="ARBA00023157"/>
    </source>
</evidence>
<sequence>MAHMVEVKVPDIGEFKDVAVIELLVKPGEVIAVDTGLIMVESDKASMEIPSSHAGTVKELKVGLGDKVSEGSVILVIETAAAGAGAPPPQPSPASGRGSEAAAAPAPVPAPAAGSYAGKVDLECEVLVLGAGPGGYSAAFRSADLGMKTVLVERYATLGGVCLNVGCIPSKALLHTAGVMDEVKLLARHGIRYTAPEVDIDALRGFKDGVIKKLTGGLAGMAKARKVEVVTGVGSFLDAHHVEVVGGGGGKRVLKFAKAIIAAGSQAVKLPFMPEDERVVDSTGALLLKSIPRRMLVIGGGIIGLEMATVYSTLGTRIDVVEMLDGLMQGADRDLVKVWEKFNAPRFDNVMLKTKTVGAKATQAGIEVSFEGEKAPKEAQVYDLVLVAVGRSPNGKKIAADKAGVAVTERGFIEVDRQMRTNVPHIFAIGDIVGQPMLAHKAVHEAHVAAEVAHGEAAYFDARQIPSVAYTDPEVAWAGKTEEQCKAEGLKVGKAVFPWAASGRAIANGRDEGFTKLLFDEATHRIVGGGIVGTHAGDLIGELCLAIEMGCEPADIGKTIHPHPTLGESIGMAAELFEGVCTDLPPVKKK</sequence>
<dbReference type="PROSITE" id="PS50968">
    <property type="entry name" value="BIOTINYL_LIPOYL"/>
    <property type="match status" value="1"/>
</dbReference>
<dbReference type="InterPro" id="IPR050151">
    <property type="entry name" value="Class-I_Pyr_Nuc-Dis_Oxidored"/>
</dbReference>
<dbReference type="Pfam" id="PF02852">
    <property type="entry name" value="Pyr_redox_dim"/>
    <property type="match status" value="1"/>
</dbReference>
<evidence type="ECO:0000313" key="15">
    <source>
        <dbReference type="EMBL" id="ACS21938.1"/>
    </source>
</evidence>
<dbReference type="KEGG" id="vap:Vapar_5336"/>
<proteinExistence type="inferred from homology"/>
<dbReference type="SUPFAM" id="SSF51230">
    <property type="entry name" value="Single hybrid motif"/>
    <property type="match status" value="1"/>
</dbReference>
<evidence type="ECO:0000256" key="12">
    <source>
        <dbReference type="RuleBase" id="RU003692"/>
    </source>
</evidence>
<dbReference type="InterPro" id="IPR012999">
    <property type="entry name" value="Pyr_OxRdtase_I_AS"/>
</dbReference>
<evidence type="ECO:0000256" key="11">
    <source>
        <dbReference type="ARBA" id="ARBA00049187"/>
    </source>
</evidence>
<evidence type="ECO:0000256" key="5">
    <source>
        <dbReference type="ARBA" id="ARBA00022823"/>
    </source>
</evidence>
<dbReference type="FunFam" id="2.40.50.100:FF:000009">
    <property type="entry name" value="Acetyltransferase component of pyruvate dehydrogenase complex"/>
    <property type="match status" value="1"/>
</dbReference>
<keyword evidence="7 12" id="KW-0560">Oxidoreductase</keyword>
<evidence type="ECO:0000256" key="6">
    <source>
        <dbReference type="ARBA" id="ARBA00022827"/>
    </source>
</evidence>
<dbReference type="PROSITE" id="PS00189">
    <property type="entry name" value="LIPOYL"/>
    <property type="match status" value="1"/>
</dbReference>
<dbReference type="eggNOG" id="COG1249">
    <property type="taxonomic scope" value="Bacteria"/>
</dbReference>
<gene>
    <name evidence="15" type="ordered locus">Vapar_5336</name>
</gene>
<comment type="miscellaneous">
    <text evidence="12">The active site is a redox-active disulfide bond.</text>
</comment>
<comment type="similarity">
    <text evidence="2 12">Belongs to the class-I pyridine nucleotide-disulfide oxidoreductase family.</text>
</comment>
<dbReference type="InterPro" id="IPR006258">
    <property type="entry name" value="Lipoamide_DH"/>
</dbReference>
<dbReference type="InterPro" id="IPR003016">
    <property type="entry name" value="2-oxoA_DH_lipoyl-BS"/>
</dbReference>
<evidence type="ECO:0000256" key="10">
    <source>
        <dbReference type="ARBA" id="ARBA00023284"/>
    </source>
</evidence>
<dbReference type="PRINTS" id="PR00368">
    <property type="entry name" value="FADPNR"/>
</dbReference>
<dbReference type="OrthoDB" id="178496at2"/>
<comment type="cofactor">
    <cofactor evidence="12">
        <name>FAD</name>
        <dbReference type="ChEBI" id="CHEBI:57692"/>
    </cofactor>
    <text evidence="12">Binds 1 FAD per subunit.</text>
</comment>
<dbReference type="SUPFAM" id="SSF55424">
    <property type="entry name" value="FAD/NAD-linked reductases, dimerisation (C-terminal) domain"/>
    <property type="match status" value="1"/>
</dbReference>
<keyword evidence="5" id="KW-0450">Lipoyl</keyword>
<dbReference type="EC" id="1.8.1.4" evidence="3 12"/>
<dbReference type="Gene3D" id="3.30.390.30">
    <property type="match status" value="1"/>
</dbReference>
<feature type="domain" description="Lipoyl-binding" evidence="14">
    <location>
        <begin position="4"/>
        <end position="78"/>
    </location>
</feature>
<protein>
    <recommendedName>
        <fullName evidence="3 12">Dihydrolipoyl dehydrogenase</fullName>
        <ecNumber evidence="3 12">1.8.1.4</ecNumber>
    </recommendedName>
</protein>
<dbReference type="PANTHER" id="PTHR22912:SF160">
    <property type="entry name" value="DIHYDROLIPOYL DEHYDROGENASE"/>
    <property type="match status" value="1"/>
</dbReference>
<feature type="region of interest" description="Disordered" evidence="13">
    <location>
        <begin position="83"/>
        <end position="106"/>
    </location>
</feature>
<name>C5CZD0_VARPS</name>
<dbReference type="SUPFAM" id="SSF51905">
    <property type="entry name" value="FAD/NAD(P)-binding domain"/>
    <property type="match status" value="1"/>
</dbReference>
<evidence type="ECO:0000256" key="3">
    <source>
        <dbReference type="ARBA" id="ARBA00012608"/>
    </source>
</evidence>
<dbReference type="CDD" id="cd06849">
    <property type="entry name" value="lipoyl_domain"/>
    <property type="match status" value="1"/>
</dbReference>
<dbReference type="PANTHER" id="PTHR22912">
    <property type="entry name" value="DISULFIDE OXIDOREDUCTASE"/>
    <property type="match status" value="1"/>
</dbReference>
<dbReference type="InterPro" id="IPR004099">
    <property type="entry name" value="Pyr_nucl-diS_OxRdtase_dimer"/>
</dbReference>
<dbReference type="GO" id="GO:0006103">
    <property type="term" value="P:2-oxoglutarate metabolic process"/>
    <property type="evidence" value="ECO:0007669"/>
    <property type="project" value="TreeGrafter"/>
</dbReference>
<dbReference type="EMBL" id="CP001636">
    <property type="protein sequence ID" value="ACS21938.1"/>
    <property type="molecule type" value="Genomic_DNA"/>
</dbReference>
<organism evidence="15">
    <name type="scientific">Variovorax paradoxus (strain S110)</name>
    <dbReference type="NCBI Taxonomy" id="543728"/>
    <lineage>
        <taxon>Bacteria</taxon>
        <taxon>Pseudomonadati</taxon>
        <taxon>Pseudomonadota</taxon>
        <taxon>Betaproteobacteria</taxon>
        <taxon>Burkholderiales</taxon>
        <taxon>Comamonadaceae</taxon>
        <taxon>Variovorax</taxon>
    </lineage>
</organism>
<dbReference type="STRING" id="543728.Vapar_5336"/>
<dbReference type="PRINTS" id="PR00411">
    <property type="entry name" value="PNDRDTASEI"/>
</dbReference>
<dbReference type="GO" id="GO:0050660">
    <property type="term" value="F:flavin adenine dinucleotide binding"/>
    <property type="evidence" value="ECO:0007669"/>
    <property type="project" value="InterPro"/>
</dbReference>
<evidence type="ECO:0000259" key="14">
    <source>
        <dbReference type="PROSITE" id="PS50968"/>
    </source>
</evidence>
<dbReference type="InterPro" id="IPR000089">
    <property type="entry name" value="Biotin_lipoyl"/>
</dbReference>
<dbReference type="PROSITE" id="PS00076">
    <property type="entry name" value="PYRIDINE_REDOX_1"/>
    <property type="match status" value="1"/>
</dbReference>
<dbReference type="Gene3D" id="3.50.50.60">
    <property type="entry name" value="FAD/NAD(P)-binding domain"/>
    <property type="match status" value="2"/>
</dbReference>
<keyword evidence="9" id="KW-1015">Disulfide bond</keyword>
<dbReference type="InterPro" id="IPR016156">
    <property type="entry name" value="FAD/NAD-linked_Rdtase_dimer_sf"/>
</dbReference>
<dbReference type="GO" id="GO:0004148">
    <property type="term" value="F:dihydrolipoyl dehydrogenase (NADH) activity"/>
    <property type="evidence" value="ECO:0007669"/>
    <property type="project" value="UniProtKB-EC"/>
</dbReference>
<comment type="cofactor">
    <cofactor evidence="1">
        <name>(R)-lipoate</name>
        <dbReference type="ChEBI" id="CHEBI:83088"/>
    </cofactor>
</comment>
<dbReference type="NCBIfam" id="TIGR01350">
    <property type="entry name" value="lipoamide_DH"/>
    <property type="match status" value="1"/>
</dbReference>
<dbReference type="HOGENOM" id="CLU_016755_0_1_4"/>
<keyword evidence="6 12" id="KW-0274">FAD</keyword>
<evidence type="ECO:0000256" key="8">
    <source>
        <dbReference type="ARBA" id="ARBA00023027"/>
    </source>
</evidence>
<keyword evidence="8 12" id="KW-0520">NAD</keyword>
<accession>C5CZD0</accession>
<feature type="compositionally biased region" description="Low complexity" evidence="13">
    <location>
        <begin position="93"/>
        <end position="106"/>
    </location>
</feature>
<evidence type="ECO:0000256" key="1">
    <source>
        <dbReference type="ARBA" id="ARBA00001938"/>
    </source>
</evidence>
<keyword evidence="4 12" id="KW-0285">Flavoprotein</keyword>
<dbReference type="InterPro" id="IPR011053">
    <property type="entry name" value="Single_hybrid_motif"/>
</dbReference>
<keyword evidence="10 12" id="KW-0676">Redox-active center</keyword>
<dbReference type="FunFam" id="3.30.390.30:FF:000001">
    <property type="entry name" value="Dihydrolipoyl dehydrogenase"/>
    <property type="match status" value="1"/>
</dbReference>
<dbReference type="InterPro" id="IPR036188">
    <property type="entry name" value="FAD/NAD-bd_sf"/>
</dbReference>
<dbReference type="Gene3D" id="2.40.50.100">
    <property type="match status" value="1"/>
</dbReference>
<dbReference type="InterPro" id="IPR023753">
    <property type="entry name" value="FAD/NAD-binding_dom"/>
</dbReference>